<keyword evidence="3" id="KW-1003">Cell membrane</keyword>
<keyword evidence="5" id="KW-0997">Cell inner membrane</keyword>
<dbReference type="Gene3D" id="3.55.40.10">
    <property type="entry name" value="minor pseudopilin epsh domain"/>
    <property type="match status" value="1"/>
</dbReference>
<evidence type="ECO:0000256" key="10">
    <source>
        <dbReference type="ARBA" id="ARBA00030775"/>
    </source>
</evidence>
<dbReference type="Pfam" id="PF07963">
    <property type="entry name" value="N_methyl"/>
    <property type="match status" value="1"/>
</dbReference>
<evidence type="ECO:0000256" key="6">
    <source>
        <dbReference type="ARBA" id="ARBA00022692"/>
    </source>
</evidence>
<proteinExistence type="inferred from homology"/>
<evidence type="ECO:0000256" key="5">
    <source>
        <dbReference type="ARBA" id="ARBA00022519"/>
    </source>
</evidence>
<keyword evidence="13" id="KW-1185">Reference proteome</keyword>
<reference evidence="12 13" key="1">
    <citation type="submission" date="2022-08" db="EMBL/GenBank/DDBJ databases">
        <title>Reclassification of Massilia species as members of the genera Telluria, Duganella, Pseudoduganella, Mokoshia gen. nov. and Zemynaea gen. nov. using orthogonal and non-orthogonal genome-based approaches.</title>
        <authorList>
            <person name="Bowman J.P."/>
        </authorList>
    </citation>
    <scope>NUCLEOTIDE SEQUENCE [LARGE SCALE GENOMIC DNA]</scope>
    <source>
        <strain evidence="12 13">JCM 31606</strain>
    </source>
</reference>
<keyword evidence="8" id="KW-0472">Membrane</keyword>
<dbReference type="InterPro" id="IPR022346">
    <property type="entry name" value="T2SS_GspH"/>
</dbReference>
<dbReference type="Proteomes" id="UP001204621">
    <property type="component" value="Unassembled WGS sequence"/>
</dbReference>
<comment type="similarity">
    <text evidence="9">Belongs to the GSP H family.</text>
</comment>
<evidence type="ECO:0000256" key="8">
    <source>
        <dbReference type="ARBA" id="ARBA00023136"/>
    </source>
</evidence>
<protein>
    <recommendedName>
        <fullName evidence="2">Type II secretion system protein H</fullName>
    </recommendedName>
    <alternativeName>
        <fullName evidence="10">General secretion pathway protein H</fullName>
    </alternativeName>
</protein>
<keyword evidence="4" id="KW-0488">Methylation</keyword>
<evidence type="ECO:0000313" key="12">
    <source>
        <dbReference type="EMBL" id="MCS0660675.1"/>
    </source>
</evidence>
<evidence type="ECO:0000256" key="4">
    <source>
        <dbReference type="ARBA" id="ARBA00022481"/>
    </source>
</evidence>
<evidence type="ECO:0000259" key="11">
    <source>
        <dbReference type="Pfam" id="PF12019"/>
    </source>
</evidence>
<dbReference type="InterPro" id="IPR045584">
    <property type="entry name" value="Pilin-like"/>
</dbReference>
<dbReference type="EMBL" id="JANUGU010000009">
    <property type="protein sequence ID" value="MCS0660675.1"/>
    <property type="molecule type" value="Genomic_DNA"/>
</dbReference>
<dbReference type="RefSeq" id="WP_258813868.1">
    <property type="nucleotide sequence ID" value="NZ_JANUGU010000009.1"/>
</dbReference>
<dbReference type="InterPro" id="IPR012902">
    <property type="entry name" value="N_methyl_site"/>
</dbReference>
<dbReference type="Pfam" id="PF12019">
    <property type="entry name" value="GspH"/>
    <property type="match status" value="1"/>
</dbReference>
<accession>A0ABT2D343</accession>
<comment type="caution">
    <text evidence="12">The sequence shown here is derived from an EMBL/GenBank/DDBJ whole genome shotgun (WGS) entry which is preliminary data.</text>
</comment>
<evidence type="ECO:0000256" key="2">
    <source>
        <dbReference type="ARBA" id="ARBA00021549"/>
    </source>
</evidence>
<keyword evidence="7" id="KW-1133">Transmembrane helix</keyword>
<sequence length="183" mass="19763">MMRYAGFSLVELMVAVAVTLLLLAAGVPSFADLIRAQRIRTATAELFDAIALTRAQAMARGEMVEIMPANAERNDWTQGWIVFIDRDGDRQPGAGDEFISVHGPLHRGVASSFGFTSPAPPYYIAYNGAGHSCSDTNTSAARLGTLSLFDGRYVRRIKINMLGRPRICDPANDSSCDGPTVPP</sequence>
<organism evidence="12 13">
    <name type="scientific">Massilia terrae</name>
    <dbReference type="NCBI Taxonomy" id="1811224"/>
    <lineage>
        <taxon>Bacteria</taxon>
        <taxon>Pseudomonadati</taxon>
        <taxon>Pseudomonadota</taxon>
        <taxon>Betaproteobacteria</taxon>
        <taxon>Burkholderiales</taxon>
        <taxon>Oxalobacteraceae</taxon>
        <taxon>Telluria group</taxon>
        <taxon>Massilia</taxon>
    </lineage>
</organism>
<dbReference type="PROSITE" id="PS00409">
    <property type="entry name" value="PROKAR_NTER_METHYL"/>
    <property type="match status" value="1"/>
</dbReference>
<feature type="domain" description="General secretion pathway GspH" evidence="11">
    <location>
        <begin position="42"/>
        <end position="163"/>
    </location>
</feature>
<evidence type="ECO:0000256" key="9">
    <source>
        <dbReference type="ARBA" id="ARBA00025772"/>
    </source>
</evidence>
<evidence type="ECO:0000256" key="7">
    <source>
        <dbReference type="ARBA" id="ARBA00022989"/>
    </source>
</evidence>
<keyword evidence="6" id="KW-0812">Transmembrane</keyword>
<name>A0ABT2D343_9BURK</name>
<comment type="subcellular location">
    <subcellularLocation>
        <location evidence="1">Cell inner membrane</location>
        <topology evidence="1">Single-pass membrane protein</topology>
    </subcellularLocation>
</comment>
<evidence type="ECO:0000256" key="3">
    <source>
        <dbReference type="ARBA" id="ARBA00022475"/>
    </source>
</evidence>
<dbReference type="SUPFAM" id="SSF54523">
    <property type="entry name" value="Pili subunits"/>
    <property type="match status" value="1"/>
</dbReference>
<dbReference type="NCBIfam" id="TIGR02532">
    <property type="entry name" value="IV_pilin_GFxxxE"/>
    <property type="match status" value="1"/>
</dbReference>
<evidence type="ECO:0000256" key="1">
    <source>
        <dbReference type="ARBA" id="ARBA00004377"/>
    </source>
</evidence>
<evidence type="ECO:0000313" key="13">
    <source>
        <dbReference type="Proteomes" id="UP001204621"/>
    </source>
</evidence>
<gene>
    <name evidence="12" type="ORF">NX778_21605</name>
</gene>